<gene>
    <name evidence="2" type="ORF">NIES46_24330</name>
</gene>
<dbReference type="Pfam" id="PF13454">
    <property type="entry name" value="NAD_binding_9"/>
    <property type="match status" value="1"/>
</dbReference>
<name>A0A5M3T8M4_LIMPL</name>
<protein>
    <recommendedName>
        <fullName evidence="1">FAD-dependent urate hydroxylase HpyO/Asp monooxygenase CreE-like FAD/NAD(P)-binding domain-containing protein</fullName>
    </recommendedName>
</protein>
<dbReference type="InterPro" id="IPR038732">
    <property type="entry name" value="HpyO/CreE_NAD-binding"/>
</dbReference>
<accession>A0A5M3T8M4</accession>
<dbReference type="PRINTS" id="PR00368">
    <property type="entry name" value="FADPNR"/>
</dbReference>
<sequence length="417" mass="46958">MFDRPLPSFIDLAIVGSGPQALTLVTHILQKRQKFRNRFIVLDPSGTWLEQWRHQFRAQEIPHLRSPAVHHPDPDPYSLRRFAENRSMELFPPYDLPGTQLFEDFCGEVVKKWELTDRVYPGKVSQVLPIQWSQKPRFQIVLTDGSSLIARRVVLATGAAVPNIPQWVEEIRTPYPPSSLCHSQQLDLRLIKALSGEDIVIVGGGLTSAHLAMGALKRGAMVTLVVRRQLRERLFDAEPGWLGPKYLKDFEAEDCWYSRWEMIKQARDGGSVTPALMLQLRRAARQGKLRILENTEILGALWEDEQWRVRLNGEVSLMFNRIWLGTGTQFNAHQDNLLADVLRIYPTEIINGLPVLDSNLRLPGSQCFVMGGLAALILGPVARNLSGGRMAGDRLVKAIIKPSLTTGFPEGLRNGVS</sequence>
<evidence type="ECO:0000259" key="1">
    <source>
        <dbReference type="Pfam" id="PF13454"/>
    </source>
</evidence>
<dbReference type="EMBL" id="BIMW01000095">
    <property type="protein sequence ID" value="GCE94378.1"/>
    <property type="molecule type" value="Genomic_DNA"/>
</dbReference>
<feature type="domain" description="FAD-dependent urate hydroxylase HpyO/Asp monooxygenase CreE-like FAD/NAD(P)-binding" evidence="1">
    <location>
        <begin position="13"/>
        <end position="159"/>
    </location>
</feature>
<organism evidence="2 3">
    <name type="scientific">Limnospira platensis NIES-46</name>
    <dbReference type="NCBI Taxonomy" id="1236695"/>
    <lineage>
        <taxon>Bacteria</taxon>
        <taxon>Bacillati</taxon>
        <taxon>Cyanobacteriota</taxon>
        <taxon>Cyanophyceae</taxon>
        <taxon>Oscillatoriophycideae</taxon>
        <taxon>Oscillatoriales</taxon>
        <taxon>Sirenicapillariaceae</taxon>
        <taxon>Limnospira</taxon>
    </lineage>
</organism>
<dbReference type="Gene3D" id="3.50.50.60">
    <property type="entry name" value="FAD/NAD(P)-binding domain"/>
    <property type="match status" value="1"/>
</dbReference>
<reference evidence="2 3" key="1">
    <citation type="journal article" date="2019" name="J Genomics">
        <title>The Draft Genome of a Hydrogen-producing Cyanobacterium, Arthrospira platensis NIES-46.</title>
        <authorList>
            <person name="Suzuki S."/>
            <person name="Yamaguchi H."/>
            <person name="Kawachi M."/>
        </authorList>
    </citation>
    <scope>NUCLEOTIDE SEQUENCE [LARGE SCALE GENOMIC DNA]</scope>
    <source>
        <strain evidence="2 3">NIES-46</strain>
    </source>
</reference>
<dbReference type="Proteomes" id="UP000326169">
    <property type="component" value="Unassembled WGS sequence"/>
</dbReference>
<evidence type="ECO:0000313" key="3">
    <source>
        <dbReference type="Proteomes" id="UP000326169"/>
    </source>
</evidence>
<dbReference type="PANTHER" id="PTHR38663">
    <property type="match status" value="1"/>
</dbReference>
<comment type="caution">
    <text evidence="2">The sequence shown here is derived from an EMBL/GenBank/DDBJ whole genome shotgun (WGS) entry which is preliminary data.</text>
</comment>
<keyword evidence="3" id="KW-1185">Reference proteome</keyword>
<dbReference type="PANTHER" id="PTHR38663:SF1">
    <property type="entry name" value="L-ORNITHINE N(5)-MONOOXYGENASE"/>
    <property type="match status" value="1"/>
</dbReference>
<dbReference type="RefSeq" id="WP_006617280.1">
    <property type="nucleotide sequence ID" value="NZ_BIMW01000095.1"/>
</dbReference>
<dbReference type="InterPro" id="IPR036188">
    <property type="entry name" value="FAD/NAD-bd_sf"/>
</dbReference>
<dbReference type="SUPFAM" id="SSF51905">
    <property type="entry name" value="FAD/NAD(P)-binding domain"/>
    <property type="match status" value="1"/>
</dbReference>
<proteinExistence type="predicted"/>
<evidence type="ECO:0000313" key="2">
    <source>
        <dbReference type="EMBL" id="GCE94378.1"/>
    </source>
</evidence>
<dbReference type="GeneID" id="301683277"/>